<accession>A0AA91JPM9</accession>
<dbReference type="GO" id="GO:0043565">
    <property type="term" value="F:sequence-specific DNA binding"/>
    <property type="evidence" value="ECO:0007669"/>
    <property type="project" value="InterPro"/>
</dbReference>
<dbReference type="PROSITE" id="PS01124">
    <property type="entry name" value="HTH_ARAC_FAMILY_2"/>
    <property type="match status" value="1"/>
</dbReference>
<keyword evidence="3" id="KW-0804">Transcription</keyword>
<dbReference type="SMART" id="SM00342">
    <property type="entry name" value="HTH_ARAC"/>
    <property type="match status" value="1"/>
</dbReference>
<dbReference type="Pfam" id="PF12833">
    <property type="entry name" value="HTH_18"/>
    <property type="match status" value="1"/>
</dbReference>
<dbReference type="Gene3D" id="1.10.10.60">
    <property type="entry name" value="Homeodomain-like"/>
    <property type="match status" value="2"/>
</dbReference>
<dbReference type="InterPro" id="IPR018060">
    <property type="entry name" value="HTH_AraC"/>
</dbReference>
<dbReference type="PANTHER" id="PTHR43280">
    <property type="entry name" value="ARAC-FAMILY TRANSCRIPTIONAL REGULATOR"/>
    <property type="match status" value="1"/>
</dbReference>
<evidence type="ECO:0000256" key="3">
    <source>
        <dbReference type="ARBA" id="ARBA00023163"/>
    </source>
</evidence>
<protein>
    <recommendedName>
        <fullName evidence="4">HTH araC/xylS-type domain-containing protein</fullName>
    </recommendedName>
</protein>
<organism evidence="5 6">
    <name type="scientific">Enterococcus silesiacus</name>
    <dbReference type="NCBI Taxonomy" id="332949"/>
    <lineage>
        <taxon>Bacteria</taxon>
        <taxon>Bacillati</taxon>
        <taxon>Bacillota</taxon>
        <taxon>Bacilli</taxon>
        <taxon>Lactobacillales</taxon>
        <taxon>Enterococcaceae</taxon>
        <taxon>Enterococcus</taxon>
    </lineage>
</organism>
<dbReference type="Gene3D" id="2.60.40.1500">
    <property type="entry name" value="Glycosyl hydrolase domain, family 39"/>
    <property type="match status" value="1"/>
</dbReference>
<dbReference type="EMBL" id="JXLC01000008">
    <property type="protein sequence ID" value="OJG92083.1"/>
    <property type="molecule type" value="Genomic_DNA"/>
</dbReference>
<dbReference type="SUPFAM" id="SSF51011">
    <property type="entry name" value="Glycosyl hydrolase domain"/>
    <property type="match status" value="1"/>
</dbReference>
<evidence type="ECO:0000256" key="2">
    <source>
        <dbReference type="ARBA" id="ARBA00023125"/>
    </source>
</evidence>
<evidence type="ECO:0000313" key="6">
    <source>
        <dbReference type="Proteomes" id="UP000183039"/>
    </source>
</evidence>
<dbReference type="GO" id="GO:0003700">
    <property type="term" value="F:DNA-binding transcription factor activity"/>
    <property type="evidence" value="ECO:0007669"/>
    <property type="project" value="InterPro"/>
</dbReference>
<dbReference type="PANTHER" id="PTHR43280:SF2">
    <property type="entry name" value="HTH-TYPE TRANSCRIPTIONAL REGULATOR EXSA"/>
    <property type="match status" value="1"/>
</dbReference>
<dbReference type="InterPro" id="IPR017853">
    <property type="entry name" value="GH"/>
</dbReference>
<dbReference type="Proteomes" id="UP000183039">
    <property type="component" value="Unassembled WGS sequence"/>
</dbReference>
<dbReference type="SUPFAM" id="SSF46689">
    <property type="entry name" value="Homeodomain-like"/>
    <property type="match status" value="2"/>
</dbReference>
<keyword evidence="2" id="KW-0238">DNA-binding</keyword>
<proteinExistence type="predicted"/>
<dbReference type="AlphaFoldDB" id="A0AA91JPM9"/>
<dbReference type="Gene3D" id="3.20.20.80">
    <property type="entry name" value="Glycosidases"/>
    <property type="match status" value="1"/>
</dbReference>
<evidence type="ECO:0000313" key="5">
    <source>
        <dbReference type="EMBL" id="OJG92083.1"/>
    </source>
</evidence>
<gene>
    <name evidence="5" type="ORF">RV15_GL003468</name>
</gene>
<comment type="caution">
    <text evidence="5">The sequence shown here is derived from an EMBL/GenBank/DDBJ whole genome shotgun (WGS) entry which is preliminary data.</text>
</comment>
<dbReference type="SUPFAM" id="SSF51445">
    <property type="entry name" value="(Trans)glycosidases"/>
    <property type="match status" value="1"/>
</dbReference>
<reference evidence="5 6" key="1">
    <citation type="submission" date="2014-12" db="EMBL/GenBank/DDBJ databases">
        <title>Draft genome sequences of 29 type strains of Enterococci.</title>
        <authorList>
            <person name="Zhong Z."/>
            <person name="Sun Z."/>
            <person name="Liu W."/>
            <person name="Zhang W."/>
            <person name="Zhang H."/>
        </authorList>
    </citation>
    <scope>NUCLEOTIDE SEQUENCE [LARGE SCALE GENOMIC DNA]</scope>
    <source>
        <strain evidence="5 6">DSM 22801</strain>
    </source>
</reference>
<name>A0AA91JPM9_9ENTE</name>
<sequence>MNERYFPFACYNEKEINKRGEKMIVNENYQIDYRQLQVEESAFCKETTILIVLQGSMGITLEESTDQVSSGEIVVINTGEYFLLTPNTAANCSYLRLSINSVFFAAQFPAFFYTHFECRPIQKEHGKMHAIAALRRQVAELCLVEFSDDPSKRLKITLFLTQIILSLVHHFQKEEVTDYHPSDNQKLREILEFIEEHYHEGILLADVADQFFMSESSLSKFFKKETGDYFSHYVRTVCVKHSLSELLYTKKSIEQIALDNGFSNSKTYRQHFKKIFNDSPTSYRSSHITEAKIPQKSKQTVKATELQIKEILVPLYSYMQMGLEESRPSELTLKTKQLYITTEQIESEYVKKDVIIHVGSWEVLGSKKIQREILDIKKQIGIKYISVQSLFTQIPLSVQIHQEAGMNSFPAFEQWDYILAFLEETQLGIFFQLSLVEFKQLSVRVKEICRKFFRHVQNKFGTKMTEQWKVNCLFKDQALVEYYPEFLEVKKSLFEISSKIAVGAEIPLTDPFFEQKNPEQIRFFCETIAKKCDFLSFSAEPNYVFQNLDSTFPDLKNYHQYVLNKTLYIKHLLKEYELQLPLYLTEWNTLTGMTRNSNGTFFRGAIILKDLLVLDTLVDGFGFWLNIELFEKQTQDRPLKNDGLELFHFYSGKRPVYFCLWLARRMAGLVLAQGEEYLLTYLDGKYQLLLFNTNYFDPHLSSEEAFLKSQAVAFEIELANIKPANYQIKQIDFNRHNGALFYTYEEFRNADTLDLETQEYVVEGTRPKIKVFDTQINDLFNYYAMLDTNGIVLLELTPIL</sequence>
<dbReference type="InterPro" id="IPR009057">
    <property type="entry name" value="Homeodomain-like_sf"/>
</dbReference>
<feature type="domain" description="HTH araC/xylS-type" evidence="4">
    <location>
        <begin position="188"/>
        <end position="286"/>
    </location>
</feature>
<evidence type="ECO:0000259" key="4">
    <source>
        <dbReference type="PROSITE" id="PS01124"/>
    </source>
</evidence>
<keyword evidence="1" id="KW-0805">Transcription regulation</keyword>
<evidence type="ECO:0000256" key="1">
    <source>
        <dbReference type="ARBA" id="ARBA00023015"/>
    </source>
</evidence>